<organism evidence="1 2">
    <name type="scientific">Karstenula rhodostoma CBS 690.94</name>
    <dbReference type="NCBI Taxonomy" id="1392251"/>
    <lineage>
        <taxon>Eukaryota</taxon>
        <taxon>Fungi</taxon>
        <taxon>Dikarya</taxon>
        <taxon>Ascomycota</taxon>
        <taxon>Pezizomycotina</taxon>
        <taxon>Dothideomycetes</taxon>
        <taxon>Pleosporomycetidae</taxon>
        <taxon>Pleosporales</taxon>
        <taxon>Massarineae</taxon>
        <taxon>Didymosphaeriaceae</taxon>
        <taxon>Karstenula</taxon>
    </lineage>
</organism>
<evidence type="ECO:0000313" key="2">
    <source>
        <dbReference type="Proteomes" id="UP000799764"/>
    </source>
</evidence>
<evidence type="ECO:0000313" key="1">
    <source>
        <dbReference type="EMBL" id="KAF2449723.1"/>
    </source>
</evidence>
<keyword evidence="2" id="KW-1185">Reference proteome</keyword>
<dbReference type="AlphaFoldDB" id="A0A9P4UHM4"/>
<dbReference type="Proteomes" id="UP000799764">
    <property type="component" value="Unassembled WGS sequence"/>
</dbReference>
<protein>
    <submittedName>
        <fullName evidence="1">Uncharacterized protein</fullName>
    </submittedName>
</protein>
<name>A0A9P4UHM4_9PLEO</name>
<gene>
    <name evidence="1" type="ORF">P171DRAFT_198806</name>
</gene>
<proteinExistence type="predicted"/>
<accession>A0A9P4UHM4</accession>
<comment type="caution">
    <text evidence="1">The sequence shown here is derived from an EMBL/GenBank/DDBJ whole genome shotgun (WGS) entry which is preliminary data.</text>
</comment>
<reference evidence="1" key="1">
    <citation type="journal article" date="2020" name="Stud. Mycol.">
        <title>101 Dothideomycetes genomes: a test case for predicting lifestyles and emergence of pathogens.</title>
        <authorList>
            <person name="Haridas S."/>
            <person name="Albert R."/>
            <person name="Binder M."/>
            <person name="Bloem J."/>
            <person name="Labutti K."/>
            <person name="Salamov A."/>
            <person name="Andreopoulos B."/>
            <person name="Baker S."/>
            <person name="Barry K."/>
            <person name="Bills G."/>
            <person name="Bluhm B."/>
            <person name="Cannon C."/>
            <person name="Castanera R."/>
            <person name="Culley D."/>
            <person name="Daum C."/>
            <person name="Ezra D."/>
            <person name="Gonzalez J."/>
            <person name="Henrissat B."/>
            <person name="Kuo A."/>
            <person name="Liang C."/>
            <person name="Lipzen A."/>
            <person name="Lutzoni F."/>
            <person name="Magnuson J."/>
            <person name="Mondo S."/>
            <person name="Nolan M."/>
            <person name="Ohm R."/>
            <person name="Pangilinan J."/>
            <person name="Park H.-J."/>
            <person name="Ramirez L."/>
            <person name="Alfaro M."/>
            <person name="Sun H."/>
            <person name="Tritt A."/>
            <person name="Yoshinaga Y."/>
            <person name="Zwiers L.-H."/>
            <person name="Turgeon B."/>
            <person name="Goodwin S."/>
            <person name="Spatafora J."/>
            <person name="Crous P."/>
            <person name="Grigoriev I."/>
        </authorList>
    </citation>
    <scope>NUCLEOTIDE SEQUENCE</scope>
    <source>
        <strain evidence="1">CBS 690.94</strain>
    </source>
</reference>
<sequence>MLATSVFFVHMRRVCLILEGAFGRSLLVWQDHPTLTAALHQQRPLLWQHNARHAQHTACISTPRTTMPAPMFRDSSESSSWPCAWRLCARSQPGCPRRDSVPTVTSPRYALPVLALGLSFDSSASAMSPYSENCPTAQVIVKHEIGWRGEHAKLATARSPILLFQILLGRDLSRILSSSLPDPNQ</sequence>
<dbReference type="EMBL" id="MU001494">
    <property type="protein sequence ID" value="KAF2449723.1"/>
    <property type="molecule type" value="Genomic_DNA"/>
</dbReference>